<protein>
    <submittedName>
        <fullName evidence="1">Uncharacterized protein</fullName>
    </submittedName>
</protein>
<dbReference type="AlphaFoldDB" id="A0A1B7NAL1"/>
<dbReference type="EMBL" id="KV448168">
    <property type="protein sequence ID" value="OAX41927.1"/>
    <property type="molecule type" value="Genomic_DNA"/>
</dbReference>
<reference evidence="1 2" key="1">
    <citation type="submission" date="2016-06" db="EMBL/GenBank/DDBJ databases">
        <title>Comparative genomics of the ectomycorrhizal sister species Rhizopogon vinicolor and Rhizopogon vesiculosus (Basidiomycota: Boletales) reveals a divergence of the mating type B locus.</title>
        <authorList>
            <consortium name="DOE Joint Genome Institute"/>
            <person name="Mujic A.B."/>
            <person name="Kuo A."/>
            <person name="Tritt A."/>
            <person name="Lipzen A."/>
            <person name="Chen C."/>
            <person name="Johnson J."/>
            <person name="Sharma A."/>
            <person name="Barry K."/>
            <person name="Grigoriev I.V."/>
            <person name="Spatafora J.W."/>
        </authorList>
    </citation>
    <scope>NUCLEOTIDE SEQUENCE [LARGE SCALE GENOMIC DNA]</scope>
    <source>
        <strain evidence="1 2">AM-OR11-026</strain>
    </source>
</reference>
<accession>A0A1B7NAL1</accession>
<proteinExistence type="predicted"/>
<dbReference type="InParanoid" id="A0A1B7NAL1"/>
<dbReference type="Proteomes" id="UP000092154">
    <property type="component" value="Unassembled WGS sequence"/>
</dbReference>
<evidence type="ECO:0000313" key="2">
    <source>
        <dbReference type="Proteomes" id="UP000092154"/>
    </source>
</evidence>
<gene>
    <name evidence="1" type="ORF">K503DRAFT_854343</name>
</gene>
<dbReference type="OrthoDB" id="3205021at2759"/>
<keyword evidence="2" id="KW-1185">Reference proteome</keyword>
<evidence type="ECO:0000313" key="1">
    <source>
        <dbReference type="EMBL" id="OAX41927.1"/>
    </source>
</evidence>
<sequence length="231" mass="26092">MSRLQNIFEDGVFRFPLPKAKYAIRDDALVEKLSATLDNIIGQTLLPKGVRGRPLLRFPPELEHGNGDEWKSNPHEYQVRAILKGLIYGRGIQTYLEIDKGLVNLSTSDVWQFIEAEPFPLKVAEVSEPVYSPQTALPLRSRIVLRCYGTFKGDYVVILALREGMLHAWDELSTSKRSANCAVLKYETRSVPSYEHLILAVAAPSNGCCTCVKEALWWPIEKLDAQAFTVW</sequence>
<name>A0A1B7NAL1_9AGAM</name>
<organism evidence="1 2">
    <name type="scientific">Rhizopogon vinicolor AM-OR11-026</name>
    <dbReference type="NCBI Taxonomy" id="1314800"/>
    <lineage>
        <taxon>Eukaryota</taxon>
        <taxon>Fungi</taxon>
        <taxon>Dikarya</taxon>
        <taxon>Basidiomycota</taxon>
        <taxon>Agaricomycotina</taxon>
        <taxon>Agaricomycetes</taxon>
        <taxon>Agaricomycetidae</taxon>
        <taxon>Boletales</taxon>
        <taxon>Suillineae</taxon>
        <taxon>Rhizopogonaceae</taxon>
        <taxon>Rhizopogon</taxon>
    </lineage>
</organism>